<feature type="compositionally biased region" description="Basic and acidic residues" evidence="1">
    <location>
        <begin position="187"/>
        <end position="196"/>
    </location>
</feature>
<dbReference type="AlphaFoldDB" id="A0A813FK46"/>
<evidence type="ECO:0000256" key="1">
    <source>
        <dbReference type="SAM" id="MobiDB-lite"/>
    </source>
</evidence>
<evidence type="ECO:0000313" key="2">
    <source>
        <dbReference type="EMBL" id="CAE8613140.1"/>
    </source>
</evidence>
<keyword evidence="3" id="KW-1185">Reference proteome</keyword>
<reference evidence="2" key="1">
    <citation type="submission" date="2021-02" db="EMBL/GenBank/DDBJ databases">
        <authorList>
            <person name="Dougan E. K."/>
            <person name="Rhodes N."/>
            <person name="Thang M."/>
            <person name="Chan C."/>
        </authorList>
    </citation>
    <scope>NUCLEOTIDE SEQUENCE</scope>
</reference>
<feature type="compositionally biased region" description="Pro residues" evidence="1">
    <location>
        <begin position="211"/>
        <end position="220"/>
    </location>
</feature>
<feature type="compositionally biased region" description="Basic residues" evidence="1">
    <location>
        <begin position="1"/>
        <end position="11"/>
    </location>
</feature>
<organism evidence="2 3">
    <name type="scientific">Polarella glacialis</name>
    <name type="common">Dinoflagellate</name>
    <dbReference type="NCBI Taxonomy" id="89957"/>
    <lineage>
        <taxon>Eukaryota</taxon>
        <taxon>Sar</taxon>
        <taxon>Alveolata</taxon>
        <taxon>Dinophyceae</taxon>
        <taxon>Suessiales</taxon>
        <taxon>Suessiaceae</taxon>
        <taxon>Polarella</taxon>
    </lineage>
</organism>
<feature type="compositionally biased region" description="Low complexity" evidence="1">
    <location>
        <begin position="12"/>
        <end position="23"/>
    </location>
</feature>
<feature type="compositionally biased region" description="Low complexity" evidence="1">
    <location>
        <begin position="138"/>
        <end position="155"/>
    </location>
</feature>
<sequence length="220" mass="24237">MRARSPFRKAGSRSSSRAPSGSPDGNVELPVAPVEDPDDTTSSVQRYTEFVEMMQLRLQTTQVECENLRRQIQDLRRAAGEPVLGTAPLRQTLAALEQDNQQMHAKAEQNRQVRAEVDRKQAEVAELRASLGLEAEQRPGTSSRRPGSGARPRTAQAAVEAVLSLTSQQPTTAEGFRAHMAALRRELERERERTSELRASACSAVLGRNISPPPTSRAMR</sequence>
<proteinExistence type="predicted"/>
<gene>
    <name evidence="2" type="ORF">PGLA1383_LOCUS30920</name>
</gene>
<name>A0A813FK46_POLGL</name>
<dbReference type="OrthoDB" id="433210at2759"/>
<evidence type="ECO:0000313" key="3">
    <source>
        <dbReference type="Proteomes" id="UP000654075"/>
    </source>
</evidence>
<feature type="region of interest" description="Disordered" evidence="1">
    <location>
        <begin position="129"/>
        <end position="158"/>
    </location>
</feature>
<accession>A0A813FK46</accession>
<feature type="region of interest" description="Disordered" evidence="1">
    <location>
        <begin position="1"/>
        <end position="43"/>
    </location>
</feature>
<dbReference type="Proteomes" id="UP000654075">
    <property type="component" value="Unassembled WGS sequence"/>
</dbReference>
<dbReference type="EMBL" id="CAJNNV010025208">
    <property type="protein sequence ID" value="CAE8613140.1"/>
    <property type="molecule type" value="Genomic_DNA"/>
</dbReference>
<protein>
    <submittedName>
        <fullName evidence="2">Uncharacterized protein</fullName>
    </submittedName>
</protein>
<feature type="region of interest" description="Disordered" evidence="1">
    <location>
        <begin position="187"/>
        <end position="220"/>
    </location>
</feature>
<comment type="caution">
    <text evidence="2">The sequence shown here is derived from an EMBL/GenBank/DDBJ whole genome shotgun (WGS) entry which is preliminary data.</text>
</comment>